<evidence type="ECO:0000313" key="2">
    <source>
        <dbReference type="EMBL" id="KIA78693.1"/>
    </source>
</evidence>
<evidence type="ECO:0000313" key="3">
    <source>
        <dbReference type="Proteomes" id="UP000031307"/>
    </source>
</evidence>
<dbReference type="AlphaFoldDB" id="A0A0C1EF88"/>
<keyword evidence="1" id="KW-0472">Membrane</keyword>
<proteinExistence type="predicted"/>
<feature type="transmembrane region" description="Helical" evidence="1">
    <location>
        <begin position="156"/>
        <end position="174"/>
    </location>
</feature>
<feature type="transmembrane region" description="Helical" evidence="1">
    <location>
        <begin position="124"/>
        <end position="150"/>
    </location>
</feature>
<evidence type="ECO:0000256" key="1">
    <source>
        <dbReference type="SAM" id="Phobius"/>
    </source>
</evidence>
<organism evidence="2 3">
    <name type="scientific">Parachlamydia acanthamoebae</name>
    <dbReference type="NCBI Taxonomy" id="83552"/>
    <lineage>
        <taxon>Bacteria</taxon>
        <taxon>Pseudomonadati</taxon>
        <taxon>Chlamydiota</taxon>
        <taxon>Chlamydiia</taxon>
        <taxon>Parachlamydiales</taxon>
        <taxon>Parachlamydiaceae</taxon>
        <taxon>Parachlamydia</taxon>
    </lineage>
</organism>
<dbReference type="PATRIC" id="fig|83552.4.peg.128"/>
<dbReference type="Proteomes" id="UP000031307">
    <property type="component" value="Unassembled WGS sequence"/>
</dbReference>
<feature type="transmembrane region" description="Helical" evidence="1">
    <location>
        <begin position="30"/>
        <end position="50"/>
    </location>
</feature>
<accession>A0A0C1EF88</accession>
<protein>
    <submittedName>
        <fullName evidence="2">Uncharacterized protein</fullName>
    </submittedName>
</protein>
<gene>
    <name evidence="2" type="ORF">DB43_DP00500</name>
</gene>
<comment type="caution">
    <text evidence="2">The sequence shown here is derived from an EMBL/GenBank/DDBJ whole genome shotgun (WGS) entry which is preliminary data.</text>
</comment>
<reference evidence="2 3" key="1">
    <citation type="journal article" date="2014" name="Mol. Biol. Evol.">
        <title>Massive expansion of Ubiquitination-related gene families within the Chlamydiae.</title>
        <authorList>
            <person name="Domman D."/>
            <person name="Collingro A."/>
            <person name="Lagkouvardos I."/>
            <person name="Gehre L."/>
            <person name="Weinmaier T."/>
            <person name="Rattei T."/>
            <person name="Subtil A."/>
            <person name="Horn M."/>
        </authorList>
    </citation>
    <scope>NUCLEOTIDE SEQUENCE [LARGE SCALE GENOMIC DNA]</scope>
    <source>
        <strain evidence="2 3">OEW1</strain>
    </source>
</reference>
<feature type="transmembrane region" description="Helical" evidence="1">
    <location>
        <begin position="273"/>
        <end position="291"/>
    </location>
</feature>
<dbReference type="EMBL" id="JSAM01000010">
    <property type="protein sequence ID" value="KIA78693.1"/>
    <property type="molecule type" value="Genomic_DNA"/>
</dbReference>
<name>A0A0C1EF88_9BACT</name>
<keyword evidence="1" id="KW-1133">Transmembrane helix</keyword>
<keyword evidence="1" id="KW-0812">Transmembrane</keyword>
<sequence length="301" mass="35659">MISTNLKIFTMFTKKAKKDFPPDTFLPTPLRILAILQLCLAFTAICLYAGHPFMGALFTQKSHTLLFENVMGTLAHPSSEEHQLFNRQHFEKLPEHERQHIISSYRQVQSMGNQSFLEKCKDSILLLFLKTPAFTKGWILFSVVLSILLLRKREGAAQATWVLPILCIAFIFDARHTGTKSLQLENQLFPSEERLMHEYVKEPLSSSILEQHKQLKRGWELYLIQEWAKELISQNPSLRKKQIMKGEFAFNLARLNMRMQNPQPFHFSFIESFNYLYIFYFCWNLYFAWFMNRKKWRYQLV</sequence>